<evidence type="ECO:0000313" key="4">
    <source>
        <dbReference type="EMBL" id="KAF9755446.1"/>
    </source>
</evidence>
<dbReference type="InterPro" id="IPR012462">
    <property type="entry name" value="UFSP1/2_DUB_cat"/>
</dbReference>
<evidence type="ECO:0000313" key="5">
    <source>
        <dbReference type="Proteomes" id="UP000616885"/>
    </source>
</evidence>
<reference evidence="4" key="1">
    <citation type="submission" date="2020-10" db="EMBL/GenBank/DDBJ databases">
        <title>High-Quality Genome Resource of Clonostachys rosea strain S41 by Oxford Nanopore Long-Read Sequencing.</title>
        <authorList>
            <person name="Wang H."/>
        </authorList>
    </citation>
    <scope>NUCLEOTIDE SEQUENCE</scope>
    <source>
        <strain evidence="4">S41</strain>
    </source>
</reference>
<name>A0A8H7TSH6_BIOOC</name>
<dbReference type="AlphaFoldDB" id="A0A8H7TSH6"/>
<feature type="compositionally biased region" description="Polar residues" evidence="2">
    <location>
        <begin position="121"/>
        <end position="144"/>
    </location>
</feature>
<dbReference type="Proteomes" id="UP000616885">
    <property type="component" value="Unassembled WGS sequence"/>
</dbReference>
<dbReference type="EMBL" id="JADCTT010000003">
    <property type="protein sequence ID" value="KAF9755446.1"/>
    <property type="molecule type" value="Genomic_DNA"/>
</dbReference>
<feature type="domain" description="UFSP1/2/DUB catalytic" evidence="3">
    <location>
        <begin position="202"/>
        <end position="421"/>
    </location>
</feature>
<evidence type="ECO:0000259" key="3">
    <source>
        <dbReference type="Pfam" id="PF07910"/>
    </source>
</evidence>
<dbReference type="Gene3D" id="3.90.70.130">
    <property type="match status" value="1"/>
</dbReference>
<feature type="compositionally biased region" description="Basic residues" evidence="2">
    <location>
        <begin position="52"/>
        <end position="65"/>
    </location>
</feature>
<protein>
    <recommendedName>
        <fullName evidence="3">UFSP1/2/DUB catalytic domain-containing protein</fullName>
    </recommendedName>
</protein>
<comment type="caution">
    <text evidence="4">The sequence shown here is derived from an EMBL/GenBank/DDBJ whole genome shotgun (WGS) entry which is preliminary data.</text>
</comment>
<proteinExistence type="predicted"/>
<dbReference type="GO" id="GO:0016787">
    <property type="term" value="F:hydrolase activity"/>
    <property type="evidence" value="ECO:0007669"/>
    <property type="project" value="UniProtKB-KW"/>
</dbReference>
<accession>A0A8H7TSH6</accession>
<evidence type="ECO:0000256" key="1">
    <source>
        <dbReference type="ARBA" id="ARBA00022801"/>
    </source>
</evidence>
<feature type="compositionally biased region" description="Basic and acidic residues" evidence="2">
    <location>
        <begin position="1"/>
        <end position="28"/>
    </location>
</feature>
<organism evidence="4 5">
    <name type="scientific">Bionectria ochroleuca</name>
    <name type="common">Gliocladium roseum</name>
    <dbReference type="NCBI Taxonomy" id="29856"/>
    <lineage>
        <taxon>Eukaryota</taxon>
        <taxon>Fungi</taxon>
        <taxon>Dikarya</taxon>
        <taxon>Ascomycota</taxon>
        <taxon>Pezizomycotina</taxon>
        <taxon>Sordariomycetes</taxon>
        <taxon>Hypocreomycetidae</taxon>
        <taxon>Hypocreales</taxon>
        <taxon>Bionectriaceae</taxon>
        <taxon>Clonostachys</taxon>
    </lineage>
</organism>
<feature type="region of interest" description="Disordered" evidence="2">
    <location>
        <begin position="1"/>
        <end position="149"/>
    </location>
</feature>
<dbReference type="Pfam" id="PF07910">
    <property type="entry name" value="Peptidase_C78"/>
    <property type="match status" value="1"/>
</dbReference>
<sequence length="431" mass="47854">MVGAEKRGSVERGIDEFMMHTDTAHPDDPAGTSAGPEAREREGSSSSTPRRESRRKGDRSHRHRHSGAEGGSSSRRRTPTKKTAAPSSQPRIVQAWRDIFGSKKPGRTHEARRPRQRSRTESSGGSQLKPTKSRASGSQENDSSARPLKEITKLGKSDLGRHHNENHMPEWLVSILERNEGVCKEGIVPILQQLLDQCPTTEYAYVCSPCVTHISKMRREGSFCGYRNIQMLTSWIIASGAQGSNMFGPKFPSIFQIQDLIENAWDNGFNAQGRVETGGIRGTRKYIGTPEAAAMFSSLGIPCPPQAFKDKDFTVARNLLYAAIERYFQQGLLEEDSKVHATVLPPIYFQHRGHSMTIVGFEKQTNGKSNLLVFDPGYRDPSVVSNLVGKPFRHPPAKASGVLESYRRGNKYLRRFGEFEILCLASSPSNA</sequence>
<evidence type="ECO:0000256" key="2">
    <source>
        <dbReference type="SAM" id="MobiDB-lite"/>
    </source>
</evidence>
<gene>
    <name evidence="4" type="ORF">IM811_010887</name>
</gene>
<keyword evidence="1" id="KW-0378">Hydrolase</keyword>